<keyword evidence="5" id="KW-0547">Nucleotide-binding</keyword>
<keyword evidence="12" id="KW-1185">Reference proteome</keyword>
<reference evidence="11 12" key="1">
    <citation type="submission" date="2021-02" db="EMBL/GenBank/DDBJ databases">
        <title>Complete Genome Sequence of Arcanobacterium phocisimile strain DSM 26142T from a harbour seal.</title>
        <authorList>
            <person name="Borowiak M."/>
            <person name="Alssahen M."/>
            <person name="Malorny B."/>
            <person name="Laemmler C."/>
            <person name="Siebert U."/>
            <person name="Ploetz M."/>
            <person name="Abdulmawjood A."/>
        </authorList>
    </citation>
    <scope>NUCLEOTIDE SEQUENCE [LARGE SCALE GENOMIC DNA]</scope>
    <source>
        <strain evidence="11 12">DSM 26142</strain>
    </source>
</reference>
<dbReference type="GO" id="GO:0016301">
    <property type="term" value="F:kinase activity"/>
    <property type="evidence" value="ECO:0007669"/>
    <property type="project" value="UniProtKB-KW"/>
</dbReference>
<dbReference type="InterPro" id="IPR050482">
    <property type="entry name" value="Sensor_HK_TwoCompSys"/>
</dbReference>
<evidence type="ECO:0000256" key="8">
    <source>
        <dbReference type="ARBA" id="ARBA00023012"/>
    </source>
</evidence>
<dbReference type="Pfam" id="PF02518">
    <property type="entry name" value="HATPase_c"/>
    <property type="match status" value="1"/>
</dbReference>
<keyword evidence="9" id="KW-0472">Membrane</keyword>
<evidence type="ECO:0000256" key="4">
    <source>
        <dbReference type="ARBA" id="ARBA00022679"/>
    </source>
</evidence>
<feature type="transmembrane region" description="Helical" evidence="9">
    <location>
        <begin position="105"/>
        <end position="123"/>
    </location>
</feature>
<keyword evidence="3" id="KW-0597">Phosphoprotein</keyword>
<dbReference type="InterPro" id="IPR003594">
    <property type="entry name" value="HATPase_dom"/>
</dbReference>
<evidence type="ECO:0000256" key="1">
    <source>
        <dbReference type="ARBA" id="ARBA00000085"/>
    </source>
</evidence>
<evidence type="ECO:0000259" key="10">
    <source>
        <dbReference type="SMART" id="SM00387"/>
    </source>
</evidence>
<organism evidence="11 12">
    <name type="scientific">Arcanobacterium phocisimile</name>
    <dbReference type="NCBI Taxonomy" id="1302235"/>
    <lineage>
        <taxon>Bacteria</taxon>
        <taxon>Bacillati</taxon>
        <taxon>Actinomycetota</taxon>
        <taxon>Actinomycetes</taxon>
        <taxon>Actinomycetales</taxon>
        <taxon>Actinomycetaceae</taxon>
        <taxon>Arcanobacterium</taxon>
    </lineage>
</organism>
<dbReference type="PANTHER" id="PTHR24421">
    <property type="entry name" value="NITRATE/NITRITE SENSOR PROTEIN NARX-RELATED"/>
    <property type="match status" value="1"/>
</dbReference>
<dbReference type="Pfam" id="PF07730">
    <property type="entry name" value="HisKA_3"/>
    <property type="match status" value="1"/>
</dbReference>
<sequence>MNEESVDRFPLMSDVILACLIGMSGTEPLFTKFSTLSDSDITYLWLLSVLTAFLVVIRRTSPNTSSAIFLLALLIRYLIFPKFILLLDIVVAIMVFSASARARTFTAVSVNLATLTALVLMWIQHLPVRTWQDTYVFFSTLALIPAFGFAGFAYRSRLDQARKFKLAQELLQQETKENQQGAVVRERTRIARDLHDIVAHTLGVVIAQADGGRYAGRRDPAQALHALDTIADMSRAALTDIRSIVGVLREPNESDVSLSPQPVSQDISALIERVNNSGYDISFIQLGRIHSLPAGTGNMLYRICQESVTNAMKHAGTKVSIVVKLEWQNRRVVLSVIDDGRGASVPNDGKGNGIIGMTERAALFGGTLEAGPRPGGGFLVRATIPYDRESLEGRSDG</sequence>
<evidence type="ECO:0000256" key="5">
    <source>
        <dbReference type="ARBA" id="ARBA00022741"/>
    </source>
</evidence>
<keyword evidence="9" id="KW-0812">Transmembrane</keyword>
<accession>A0ABX7IJG2</accession>
<dbReference type="SUPFAM" id="SSF55874">
    <property type="entry name" value="ATPase domain of HSP90 chaperone/DNA topoisomerase II/histidine kinase"/>
    <property type="match status" value="1"/>
</dbReference>
<proteinExistence type="predicted"/>
<dbReference type="InterPro" id="IPR011712">
    <property type="entry name" value="Sig_transdc_His_kin_sub3_dim/P"/>
</dbReference>
<dbReference type="InterPro" id="IPR036890">
    <property type="entry name" value="HATPase_C_sf"/>
</dbReference>
<keyword evidence="8" id="KW-0902">Two-component regulatory system</keyword>
<gene>
    <name evidence="11" type="ORF">JTE88_02160</name>
</gene>
<evidence type="ECO:0000256" key="6">
    <source>
        <dbReference type="ARBA" id="ARBA00022777"/>
    </source>
</evidence>
<evidence type="ECO:0000256" key="3">
    <source>
        <dbReference type="ARBA" id="ARBA00022553"/>
    </source>
</evidence>
<evidence type="ECO:0000256" key="7">
    <source>
        <dbReference type="ARBA" id="ARBA00022840"/>
    </source>
</evidence>
<evidence type="ECO:0000313" key="11">
    <source>
        <dbReference type="EMBL" id="QRV02579.1"/>
    </source>
</evidence>
<keyword evidence="9" id="KW-1133">Transmembrane helix</keyword>
<keyword evidence="7" id="KW-0067">ATP-binding</keyword>
<protein>
    <recommendedName>
        <fullName evidence="2">histidine kinase</fullName>
        <ecNumber evidence="2">2.7.13.3</ecNumber>
    </recommendedName>
</protein>
<dbReference type="Proteomes" id="UP000602653">
    <property type="component" value="Chromosome"/>
</dbReference>
<dbReference type="Gene3D" id="3.30.565.10">
    <property type="entry name" value="Histidine kinase-like ATPase, C-terminal domain"/>
    <property type="match status" value="1"/>
</dbReference>
<keyword evidence="6 11" id="KW-0418">Kinase</keyword>
<dbReference type="CDD" id="cd16917">
    <property type="entry name" value="HATPase_UhpB-NarQ-NarX-like"/>
    <property type="match status" value="1"/>
</dbReference>
<feature type="domain" description="Histidine kinase/HSP90-like ATPase" evidence="10">
    <location>
        <begin position="295"/>
        <end position="388"/>
    </location>
</feature>
<dbReference type="Gene3D" id="1.20.5.1930">
    <property type="match status" value="1"/>
</dbReference>
<dbReference type="RefSeq" id="WP_204425082.1">
    <property type="nucleotide sequence ID" value="NZ_CP070228.1"/>
</dbReference>
<name>A0ABX7IJG2_9ACTO</name>
<feature type="transmembrane region" description="Helical" evidence="9">
    <location>
        <begin position="12"/>
        <end position="30"/>
    </location>
</feature>
<evidence type="ECO:0000256" key="2">
    <source>
        <dbReference type="ARBA" id="ARBA00012438"/>
    </source>
</evidence>
<comment type="catalytic activity">
    <reaction evidence="1">
        <text>ATP + protein L-histidine = ADP + protein N-phospho-L-histidine.</text>
        <dbReference type="EC" id="2.7.13.3"/>
    </reaction>
</comment>
<dbReference type="PANTHER" id="PTHR24421:SF10">
    <property type="entry name" value="NITRATE_NITRITE SENSOR PROTEIN NARQ"/>
    <property type="match status" value="1"/>
</dbReference>
<evidence type="ECO:0000256" key="9">
    <source>
        <dbReference type="SAM" id="Phobius"/>
    </source>
</evidence>
<dbReference type="SMART" id="SM00387">
    <property type="entry name" value="HATPase_c"/>
    <property type="match status" value="1"/>
</dbReference>
<dbReference type="EMBL" id="CP070228">
    <property type="protein sequence ID" value="QRV02579.1"/>
    <property type="molecule type" value="Genomic_DNA"/>
</dbReference>
<keyword evidence="4" id="KW-0808">Transferase</keyword>
<feature type="transmembrane region" description="Helical" evidence="9">
    <location>
        <begin position="42"/>
        <end position="61"/>
    </location>
</feature>
<feature type="transmembrane region" description="Helical" evidence="9">
    <location>
        <begin position="67"/>
        <end position="93"/>
    </location>
</feature>
<dbReference type="EC" id="2.7.13.3" evidence="2"/>
<feature type="transmembrane region" description="Helical" evidence="9">
    <location>
        <begin position="135"/>
        <end position="154"/>
    </location>
</feature>
<evidence type="ECO:0000313" key="12">
    <source>
        <dbReference type="Proteomes" id="UP000602653"/>
    </source>
</evidence>